<feature type="non-terminal residue" evidence="2">
    <location>
        <position position="1"/>
    </location>
</feature>
<feature type="region of interest" description="Disordered" evidence="1">
    <location>
        <begin position="1"/>
        <end position="32"/>
    </location>
</feature>
<reference evidence="2" key="1">
    <citation type="submission" date="2023-10" db="EMBL/GenBank/DDBJ databases">
        <authorList>
            <person name="Chen Y."/>
            <person name="Shah S."/>
            <person name="Dougan E. K."/>
            <person name="Thang M."/>
            <person name="Chan C."/>
        </authorList>
    </citation>
    <scope>NUCLEOTIDE SEQUENCE [LARGE SCALE GENOMIC DNA]</scope>
</reference>
<feature type="compositionally biased region" description="Basic and acidic residues" evidence="1">
    <location>
        <begin position="488"/>
        <end position="497"/>
    </location>
</feature>
<evidence type="ECO:0000313" key="3">
    <source>
        <dbReference type="Proteomes" id="UP001189429"/>
    </source>
</evidence>
<sequence>WLSDEEFSPLSVPTPALEAPPPARAGEDSCSQEEDWLGAADVPPGLAEGGSIVALEPRDTALPLAERQAAAGPPLGQRAAVGPTDPIASVATVMIQRVYPDTSQPVGLESASRLSSRLGLFASRFREKVYAVGHAAWMTGRRHVAAIVPRLLAVCKASRCPEAAGGPRTDAVIFFRKRKYDGTRSRVTTQVAQQYDTDTIVERCAGTRELFVIKAGFNMVLRKRFGDRDDFLHVIANTPTHIGVLESPTAEIINTCLHRQLDQVYDRLVDERIPRQVDVIMCDGAGSNLKNERMMTVQHPLRAQILVICRAHGKKKVAEQGYAVLRPTDSNMIRCQLTLSSEHLIAVRHSARLIHDEQVVVRVGCCSAEATAHREVVFDLYFGDTADAGLQFREAVCRRLYNGDIRKTGVIEHYCNGCCRSRDHAVFLMRRYGVAALFGSMDVLNRANWTNKMKSHRCIGLPSAVHGLLQQAYLRGVPEPQQAKRRRQQEPEARAQPDELAAAGHDRGPEPPGLPPAPGREADDDGDGADELSAFREEQNVRILGTRAWMRSGRLADDVFIASRMVALTDAYLLKQLATSGVSFERLQQLKVSRGEARTYQAWLAYEDADTRCLLKDAYAAIFDSSAWAPVQYRSEETALTIYRLLARMGATAYHLVFRKNRSWPMKLFYALKDPGVIDELRRTEPCLLDSYTENFLNFYRGAEGSATAMAELKGAVVLLDTDTADVERLHSVNQRHARFRVWTHVETVEEMSAHFAAHSAGDLGPDPSRHDRGRAACEPRAPRPRHRPQRGRGSLRFWMWRAFVHVNGRWLDKETAAALSDQFRQLDGEELEHFRLLAAIAGDRHRDGERAFERKPRANAVPPADRGVPALGFLPHQQWRPRQDALPAEGHREQSAFADVPSPILEAAFAARKRVLFLRRQRASREDAVAGLVSRASTAIKHDRRTAPDGTFAIVDAALAPTGDSDVDVDAGTVVKYRRRPQLVADDSARAISAAGDLSAAQRALDWEAMHQTVTAASCPPCHPRIPIVRRRCHDAEMCVHKGDGLELAKFEAHIKSAFQRWRSADRKQTRAILVKGHALGGQVRAVGVEAAGAGLVADPGAEGGRGILQTQSSLRADRDRAEAGGSGEGEGGSDGEDGDDWIPVGADGLEAAVEGAIDSAIGIVFGDDEPPLPPPAGHPPPALPAAVGDGAPPPPEPVEPALVPRGVGKLPAELIWRYKSGVIRYYGTTKVMVAHCLVPSHMEGPGCYLTRSVRPSPASKAKGRCLGLLCSWLEVTEATGLTRWDHVHAWKPSWEDRRRARQEAMGLGIDLVAAFASKERGENDGDRGGEPLGLP</sequence>
<feature type="region of interest" description="Disordered" evidence="1">
    <location>
        <begin position="1166"/>
        <end position="1202"/>
    </location>
</feature>
<feature type="region of interest" description="Disordered" evidence="1">
    <location>
        <begin position="477"/>
        <end position="530"/>
    </location>
</feature>
<dbReference type="EMBL" id="CAUYUJ010014976">
    <property type="protein sequence ID" value="CAK0848412.1"/>
    <property type="molecule type" value="Genomic_DNA"/>
</dbReference>
<keyword evidence="3" id="KW-1185">Reference proteome</keyword>
<feature type="compositionally biased region" description="Basic and acidic residues" evidence="1">
    <location>
        <begin position="768"/>
        <end position="782"/>
    </location>
</feature>
<dbReference type="Proteomes" id="UP001189429">
    <property type="component" value="Unassembled WGS sequence"/>
</dbReference>
<gene>
    <name evidence="2" type="ORF">PCOR1329_LOCUS41352</name>
</gene>
<organism evidence="2 3">
    <name type="scientific">Prorocentrum cordatum</name>
    <dbReference type="NCBI Taxonomy" id="2364126"/>
    <lineage>
        <taxon>Eukaryota</taxon>
        <taxon>Sar</taxon>
        <taxon>Alveolata</taxon>
        <taxon>Dinophyceae</taxon>
        <taxon>Prorocentrales</taxon>
        <taxon>Prorocentraceae</taxon>
        <taxon>Prorocentrum</taxon>
    </lineage>
</organism>
<name>A0ABN9TQJ6_9DINO</name>
<feature type="region of interest" description="Disordered" evidence="1">
    <location>
        <begin position="759"/>
        <end position="791"/>
    </location>
</feature>
<accession>A0ABN9TQJ6</accession>
<evidence type="ECO:0000256" key="1">
    <source>
        <dbReference type="SAM" id="MobiDB-lite"/>
    </source>
</evidence>
<proteinExistence type="predicted"/>
<protein>
    <submittedName>
        <fullName evidence="2">Uncharacterized protein</fullName>
    </submittedName>
</protein>
<feature type="region of interest" description="Disordered" evidence="1">
    <location>
        <begin position="1099"/>
        <end position="1146"/>
    </location>
</feature>
<feature type="compositionally biased region" description="Pro residues" evidence="1">
    <location>
        <begin position="1173"/>
        <end position="1185"/>
    </location>
</feature>
<feature type="compositionally biased region" description="Acidic residues" evidence="1">
    <location>
        <begin position="1133"/>
        <end position="1142"/>
    </location>
</feature>
<evidence type="ECO:0000313" key="2">
    <source>
        <dbReference type="EMBL" id="CAK0848412.1"/>
    </source>
</evidence>
<comment type="caution">
    <text evidence="2">The sequence shown here is derived from an EMBL/GenBank/DDBJ whole genome shotgun (WGS) entry which is preliminary data.</text>
</comment>